<feature type="domain" description="Periplasmic binding protein" evidence="5">
    <location>
        <begin position="108"/>
        <end position="345"/>
    </location>
</feature>
<evidence type="ECO:0000259" key="5">
    <source>
        <dbReference type="Pfam" id="PF13407"/>
    </source>
</evidence>
<organism evidence="6 7">
    <name type="scientific">Paractinoplanes globisporus</name>
    <dbReference type="NCBI Taxonomy" id="113565"/>
    <lineage>
        <taxon>Bacteria</taxon>
        <taxon>Bacillati</taxon>
        <taxon>Actinomycetota</taxon>
        <taxon>Actinomycetes</taxon>
        <taxon>Micromonosporales</taxon>
        <taxon>Micromonosporaceae</taxon>
        <taxon>Paractinoplanes</taxon>
    </lineage>
</organism>
<reference evidence="6 7" key="1">
    <citation type="submission" date="2024-10" db="EMBL/GenBank/DDBJ databases">
        <title>The Natural Products Discovery Center: Release of the First 8490 Sequenced Strains for Exploring Actinobacteria Biosynthetic Diversity.</title>
        <authorList>
            <person name="Kalkreuter E."/>
            <person name="Kautsar S.A."/>
            <person name="Yang D."/>
            <person name="Bader C.D."/>
            <person name="Teijaro C.N."/>
            <person name="Fluegel L."/>
            <person name="Davis C.M."/>
            <person name="Simpson J.R."/>
            <person name="Lauterbach L."/>
            <person name="Steele A.D."/>
            <person name="Gui C."/>
            <person name="Meng S."/>
            <person name="Li G."/>
            <person name="Viehrig K."/>
            <person name="Ye F."/>
            <person name="Su P."/>
            <person name="Kiefer A.F."/>
            <person name="Nichols A."/>
            <person name="Cepeda A.J."/>
            <person name="Yan W."/>
            <person name="Fan B."/>
            <person name="Jiang Y."/>
            <person name="Adhikari A."/>
            <person name="Zheng C.-J."/>
            <person name="Schuster L."/>
            <person name="Cowan T.M."/>
            <person name="Smanski M.J."/>
            <person name="Chevrette M.G."/>
            <person name="De Carvalho L.P.S."/>
            <person name="Shen B."/>
        </authorList>
    </citation>
    <scope>NUCLEOTIDE SEQUENCE [LARGE SCALE GENOMIC DNA]</scope>
    <source>
        <strain evidence="6 7">NPDC000087</strain>
    </source>
</reference>
<sequence>MKARRRITVAATAAAAAVALTACSTGSNSGSTSDDSSAAPVATALGSANAGGVPAAITAAGGTELLTTAKPDGVSAQYGPMCKGSDLGIAKIDFTKDTIGWAQSEKEANPFRIASTKSQIEAAKAKGWKLLTTNAQSNVQQENTDIKGMIDKGAKAIIFSPINSTGLGDAIAYAKSKKVAMIPVDRNITGVQGCKDVGPQLGSDFVEQGRRAADAMIKATGGKAKLAILLGATGVNVTDDRTAGFLDQLKAKNASGIEVVFQQTGDFTREKGKSVTETMLRAHPDVNAIYAENDEMGLGALAALDDAGKSGTKNVHIVSIDGTKGAVQAIVDGNFDAVIESNPAFGPASQAALEAYVNGDGAPAVTITTDNQYDSSNAAEALSSGKAY</sequence>
<evidence type="ECO:0000256" key="1">
    <source>
        <dbReference type="ARBA" id="ARBA00004196"/>
    </source>
</evidence>
<dbReference type="PROSITE" id="PS51257">
    <property type="entry name" value="PROKAR_LIPOPROTEIN"/>
    <property type="match status" value="1"/>
</dbReference>
<comment type="caution">
    <text evidence="6">The sequence shown here is derived from an EMBL/GenBank/DDBJ whole genome shotgun (WGS) entry which is preliminary data.</text>
</comment>
<dbReference type="SUPFAM" id="SSF53822">
    <property type="entry name" value="Periplasmic binding protein-like I"/>
    <property type="match status" value="1"/>
</dbReference>
<dbReference type="PANTHER" id="PTHR46847">
    <property type="entry name" value="D-ALLOSE-BINDING PERIPLASMIC PROTEIN-RELATED"/>
    <property type="match status" value="1"/>
</dbReference>
<dbReference type="PANTHER" id="PTHR46847:SF3">
    <property type="entry name" value="GALACTOFURANOSE-BINDING PROTEIN YTFQ"/>
    <property type="match status" value="1"/>
</dbReference>
<comment type="similarity">
    <text evidence="2">Belongs to the bacterial solute-binding protein 2 family.</text>
</comment>
<comment type="subcellular location">
    <subcellularLocation>
        <location evidence="1">Cell envelope</location>
    </subcellularLocation>
</comment>
<evidence type="ECO:0000313" key="7">
    <source>
        <dbReference type="Proteomes" id="UP001602245"/>
    </source>
</evidence>
<feature type="signal peptide" evidence="4">
    <location>
        <begin position="1"/>
        <end position="29"/>
    </location>
</feature>
<dbReference type="Pfam" id="PF13407">
    <property type="entry name" value="Peripla_BP_4"/>
    <property type="match status" value="1"/>
</dbReference>
<evidence type="ECO:0000256" key="4">
    <source>
        <dbReference type="SAM" id="SignalP"/>
    </source>
</evidence>
<protein>
    <submittedName>
        <fullName evidence="6">Substrate-binding domain-containing protein</fullName>
    </submittedName>
</protein>
<proteinExistence type="inferred from homology"/>
<keyword evidence="7" id="KW-1185">Reference proteome</keyword>
<dbReference type="RefSeq" id="WP_020516182.1">
    <property type="nucleotide sequence ID" value="NZ_JBIAZU010000008.1"/>
</dbReference>
<name>A0ABW6WTT3_9ACTN</name>
<feature type="chain" id="PRO_5047070575" evidence="4">
    <location>
        <begin position="30"/>
        <end position="388"/>
    </location>
</feature>
<dbReference type="EMBL" id="JBIAZU010000008">
    <property type="protein sequence ID" value="MFF5295979.1"/>
    <property type="molecule type" value="Genomic_DNA"/>
</dbReference>
<keyword evidence="3 4" id="KW-0732">Signal</keyword>
<evidence type="ECO:0000256" key="3">
    <source>
        <dbReference type="ARBA" id="ARBA00022729"/>
    </source>
</evidence>
<accession>A0ABW6WTT3</accession>
<dbReference type="Gene3D" id="3.40.50.2300">
    <property type="match status" value="2"/>
</dbReference>
<dbReference type="InterPro" id="IPR025997">
    <property type="entry name" value="SBP_2_dom"/>
</dbReference>
<evidence type="ECO:0000313" key="6">
    <source>
        <dbReference type="EMBL" id="MFF5295979.1"/>
    </source>
</evidence>
<dbReference type="Proteomes" id="UP001602245">
    <property type="component" value="Unassembled WGS sequence"/>
</dbReference>
<dbReference type="InterPro" id="IPR028082">
    <property type="entry name" value="Peripla_BP_I"/>
</dbReference>
<evidence type="ECO:0000256" key="2">
    <source>
        <dbReference type="ARBA" id="ARBA00007639"/>
    </source>
</evidence>
<gene>
    <name evidence="6" type="ORF">ACFY35_41655</name>
</gene>